<comment type="caution">
    <text evidence="2">The sequence shown here is derived from an EMBL/GenBank/DDBJ whole genome shotgun (WGS) entry which is preliminary data.</text>
</comment>
<dbReference type="PANTHER" id="PTHR33164">
    <property type="entry name" value="TRANSCRIPTIONAL REGULATOR, MARR FAMILY"/>
    <property type="match status" value="1"/>
</dbReference>
<reference evidence="2 3" key="1">
    <citation type="submission" date="2023-07" db="EMBL/GenBank/DDBJ databases">
        <title>Sorghum-associated microbial communities from plants grown in Nebraska, USA.</title>
        <authorList>
            <person name="Schachtman D."/>
        </authorList>
    </citation>
    <scope>NUCLEOTIDE SEQUENCE [LARGE SCALE GENOMIC DNA]</scope>
    <source>
        <strain evidence="2 3">BE310</strain>
    </source>
</reference>
<dbReference type="SMART" id="SM00347">
    <property type="entry name" value="HTH_MARR"/>
    <property type="match status" value="1"/>
</dbReference>
<organism evidence="2 3">
    <name type="scientific">Pelomonas aquatica</name>
    <dbReference type="NCBI Taxonomy" id="431058"/>
    <lineage>
        <taxon>Bacteria</taxon>
        <taxon>Pseudomonadati</taxon>
        <taxon>Pseudomonadota</taxon>
        <taxon>Betaproteobacteria</taxon>
        <taxon>Burkholderiales</taxon>
        <taxon>Sphaerotilaceae</taxon>
        <taxon>Roseateles</taxon>
    </lineage>
</organism>
<dbReference type="Pfam" id="PF01047">
    <property type="entry name" value="MarR"/>
    <property type="match status" value="1"/>
</dbReference>
<dbReference type="InterPro" id="IPR000835">
    <property type="entry name" value="HTH_MarR-typ"/>
</dbReference>
<keyword evidence="2" id="KW-0238">DNA-binding</keyword>
<dbReference type="Proteomes" id="UP001180536">
    <property type="component" value="Unassembled WGS sequence"/>
</dbReference>
<proteinExistence type="predicted"/>
<protein>
    <submittedName>
        <fullName evidence="2">DNA-binding MarR family transcriptional regulator</fullName>
    </submittedName>
</protein>
<evidence type="ECO:0000313" key="2">
    <source>
        <dbReference type="EMBL" id="MDR7299425.1"/>
    </source>
</evidence>
<name>A0ABU1ZFL6_9BURK</name>
<dbReference type="PANTHER" id="PTHR33164:SF43">
    <property type="entry name" value="HTH-TYPE TRANSCRIPTIONAL REPRESSOR YETL"/>
    <property type="match status" value="1"/>
</dbReference>
<dbReference type="InterPro" id="IPR036390">
    <property type="entry name" value="WH_DNA-bd_sf"/>
</dbReference>
<dbReference type="Gene3D" id="1.10.10.10">
    <property type="entry name" value="Winged helix-like DNA-binding domain superfamily/Winged helix DNA-binding domain"/>
    <property type="match status" value="1"/>
</dbReference>
<accession>A0ABU1ZFL6</accession>
<keyword evidence="3" id="KW-1185">Reference proteome</keyword>
<sequence>MSPTREKSPPLDQSRLAHTLGYAIARAAVTTNQLFSQGVGEPLGVRPVEFTLLQLIFSNRNTTQKRLCDLLRVPAPQMTLILDRLQERGWVERERDANDRRALHLRLTAEGERLAEESLAALRVAEQALDRVLSSGERLLLQELLAKVAR</sequence>
<evidence type="ECO:0000259" key="1">
    <source>
        <dbReference type="PROSITE" id="PS50995"/>
    </source>
</evidence>
<dbReference type="InterPro" id="IPR039422">
    <property type="entry name" value="MarR/SlyA-like"/>
</dbReference>
<gene>
    <name evidence="2" type="ORF">J2X16_004795</name>
</gene>
<evidence type="ECO:0000313" key="3">
    <source>
        <dbReference type="Proteomes" id="UP001180536"/>
    </source>
</evidence>
<dbReference type="EMBL" id="JAVDXQ010000008">
    <property type="protein sequence ID" value="MDR7299425.1"/>
    <property type="molecule type" value="Genomic_DNA"/>
</dbReference>
<dbReference type="PROSITE" id="PS50995">
    <property type="entry name" value="HTH_MARR_2"/>
    <property type="match status" value="1"/>
</dbReference>
<feature type="domain" description="HTH marR-type" evidence="1">
    <location>
        <begin position="17"/>
        <end position="150"/>
    </location>
</feature>
<dbReference type="GO" id="GO:0003677">
    <property type="term" value="F:DNA binding"/>
    <property type="evidence" value="ECO:0007669"/>
    <property type="project" value="UniProtKB-KW"/>
</dbReference>
<dbReference type="SUPFAM" id="SSF46785">
    <property type="entry name" value="Winged helix' DNA-binding domain"/>
    <property type="match status" value="1"/>
</dbReference>
<dbReference type="RefSeq" id="WP_310349105.1">
    <property type="nucleotide sequence ID" value="NZ_JAVDXQ010000008.1"/>
</dbReference>
<dbReference type="InterPro" id="IPR036388">
    <property type="entry name" value="WH-like_DNA-bd_sf"/>
</dbReference>